<sequence length="148" mass="16842">MIPFSRANREVEMSHGRNSIVFLTCTAHLDILEKLPYDVASVIFDYLDFPTRVSCTGVCRAWRLFLLQEKDIMWRDISLALTAKTYSDICKHWLSRVNGESVRSVKIQIKSGRCDTVLDRLIKAQCDKVISLTIHGKILLPSSSLPNT</sequence>
<dbReference type="Proteomes" id="UP000242180">
    <property type="component" value="Unassembled WGS sequence"/>
</dbReference>
<dbReference type="PROSITE" id="PS50181">
    <property type="entry name" value="FBOX"/>
    <property type="match status" value="1"/>
</dbReference>
<keyword evidence="3" id="KW-1185">Reference proteome</keyword>
<dbReference type="InterPro" id="IPR036047">
    <property type="entry name" value="F-box-like_dom_sf"/>
</dbReference>
<dbReference type="SUPFAM" id="SSF81383">
    <property type="entry name" value="F-box domain"/>
    <property type="match status" value="1"/>
</dbReference>
<accession>A0A1X2HHJ2</accession>
<evidence type="ECO:0000313" key="3">
    <source>
        <dbReference type="Proteomes" id="UP000242180"/>
    </source>
</evidence>
<gene>
    <name evidence="2" type="ORF">BCR43DRAFT_197198</name>
</gene>
<dbReference type="OrthoDB" id="2280978at2759"/>
<name>A0A1X2HHJ2_SYNRA</name>
<protein>
    <recommendedName>
        <fullName evidence="1">F-box domain-containing protein</fullName>
    </recommendedName>
</protein>
<dbReference type="Gene3D" id="1.20.1280.50">
    <property type="match status" value="1"/>
</dbReference>
<dbReference type="STRING" id="13706.A0A1X2HHJ2"/>
<dbReference type="Pfam" id="PF12937">
    <property type="entry name" value="F-box-like"/>
    <property type="match status" value="1"/>
</dbReference>
<organism evidence="2 3">
    <name type="scientific">Syncephalastrum racemosum</name>
    <name type="common">Filamentous fungus</name>
    <dbReference type="NCBI Taxonomy" id="13706"/>
    <lineage>
        <taxon>Eukaryota</taxon>
        <taxon>Fungi</taxon>
        <taxon>Fungi incertae sedis</taxon>
        <taxon>Mucoromycota</taxon>
        <taxon>Mucoromycotina</taxon>
        <taxon>Mucoromycetes</taxon>
        <taxon>Mucorales</taxon>
        <taxon>Syncephalastraceae</taxon>
        <taxon>Syncephalastrum</taxon>
    </lineage>
</organism>
<dbReference type="EMBL" id="MCGN01000003">
    <property type="protein sequence ID" value="ORY98551.1"/>
    <property type="molecule type" value="Genomic_DNA"/>
</dbReference>
<dbReference type="InParanoid" id="A0A1X2HHJ2"/>
<evidence type="ECO:0000313" key="2">
    <source>
        <dbReference type="EMBL" id="ORY98551.1"/>
    </source>
</evidence>
<comment type="caution">
    <text evidence="2">The sequence shown here is derived from an EMBL/GenBank/DDBJ whole genome shotgun (WGS) entry which is preliminary data.</text>
</comment>
<dbReference type="InterPro" id="IPR001810">
    <property type="entry name" value="F-box_dom"/>
</dbReference>
<dbReference type="AlphaFoldDB" id="A0A1X2HHJ2"/>
<evidence type="ECO:0000259" key="1">
    <source>
        <dbReference type="PROSITE" id="PS50181"/>
    </source>
</evidence>
<dbReference type="SMART" id="SM00256">
    <property type="entry name" value="FBOX"/>
    <property type="match status" value="1"/>
</dbReference>
<reference evidence="2 3" key="1">
    <citation type="submission" date="2016-07" db="EMBL/GenBank/DDBJ databases">
        <title>Pervasive Adenine N6-methylation of Active Genes in Fungi.</title>
        <authorList>
            <consortium name="DOE Joint Genome Institute"/>
            <person name="Mondo S.J."/>
            <person name="Dannebaum R.O."/>
            <person name="Kuo R.C."/>
            <person name="Labutti K."/>
            <person name="Haridas S."/>
            <person name="Kuo A."/>
            <person name="Salamov A."/>
            <person name="Ahrendt S.R."/>
            <person name="Lipzen A."/>
            <person name="Sullivan W."/>
            <person name="Andreopoulos W.B."/>
            <person name="Clum A."/>
            <person name="Lindquist E."/>
            <person name="Daum C."/>
            <person name="Ramamoorthy G.K."/>
            <person name="Gryganskyi A."/>
            <person name="Culley D."/>
            <person name="Magnuson J.K."/>
            <person name="James T.Y."/>
            <person name="O'Malley M.A."/>
            <person name="Stajich J.E."/>
            <person name="Spatafora J.W."/>
            <person name="Visel A."/>
            <person name="Grigoriev I.V."/>
        </authorList>
    </citation>
    <scope>NUCLEOTIDE SEQUENCE [LARGE SCALE GENOMIC DNA]</scope>
    <source>
        <strain evidence="2 3">NRRL 2496</strain>
    </source>
</reference>
<proteinExistence type="predicted"/>
<feature type="domain" description="F-box" evidence="1">
    <location>
        <begin position="29"/>
        <end position="77"/>
    </location>
</feature>